<feature type="region of interest" description="Disordered" evidence="1">
    <location>
        <begin position="1796"/>
        <end position="1831"/>
    </location>
</feature>
<dbReference type="Proteomes" id="UP000638560">
    <property type="component" value="Unassembled WGS sequence"/>
</dbReference>
<proteinExistence type="predicted"/>
<evidence type="ECO:0000256" key="2">
    <source>
        <dbReference type="SAM" id="SignalP"/>
    </source>
</evidence>
<feature type="region of interest" description="Disordered" evidence="1">
    <location>
        <begin position="30"/>
        <end position="58"/>
    </location>
</feature>
<feature type="region of interest" description="Disordered" evidence="1">
    <location>
        <begin position="1021"/>
        <end position="1056"/>
    </location>
</feature>
<feature type="compositionally biased region" description="Polar residues" evidence="1">
    <location>
        <begin position="1038"/>
        <end position="1056"/>
    </location>
</feature>
<keyword evidence="2" id="KW-0732">Signal</keyword>
<feature type="signal peptide" evidence="2">
    <location>
        <begin position="1"/>
        <end position="31"/>
    </location>
</feature>
<organism evidence="3 4">
    <name type="scientific">Plantactinospora alkalitolerans</name>
    <dbReference type="NCBI Taxonomy" id="2789879"/>
    <lineage>
        <taxon>Bacteria</taxon>
        <taxon>Bacillati</taxon>
        <taxon>Actinomycetota</taxon>
        <taxon>Actinomycetes</taxon>
        <taxon>Micromonosporales</taxon>
        <taxon>Micromonosporaceae</taxon>
        <taxon>Plantactinospora</taxon>
    </lineage>
</organism>
<sequence length="2129" mass="230372">MPSRRSVRSAVGTTVSAVLVATFLHASAAQAAPDSDNQTFRSGGQVEKLDNVGDPAKSVAWPSKRAESVALPAPVWPKPGKARVNLAGGDGNRAAPMSVPNLPLRVASAGPAAGSSELTIEVLDRAKTSATWRDALLLRLTPASATPGSDPVKLSVDYRAFRHAYGGDWATRLRLWQLPPACAEPAAEGENCRPSALPSVNNTADGTVSAKVAVAADTVVALAAAPSGPEGDFTATPLAPSATWSHGGATGDFSWAYPLRVPPSLGGPAPILSLAYSSANSDGRSSAENNQPSWVGEGFELAPGFIERSYVPCLDDMKDGANNDKKTADQCWRSDNATLSLNGSGSELIFESGKGWHSRTEDGAKIEKLSGASNGARNGEYWKVTTTDGSQYFFGRNSLPGQSDTTDSTWTLPVAGNHGGEPCHNSGGFDDSFCTQAWRWNLDYVVDPRGNTMSYWYNTETNYYARNLGEGDNVSYIRGGTLKRIDYGTWDRTTADGEDRSVTPTAQVVLQTGDRCESNCGTHDATRWKDVPWDQECTSATATCNDHYAPTFWSTKRLAKITTRVWDTTRTTPGWQDVDSWALDHTYPSVGDASRYAGMWLNSITHTGLVVNTDSTGPTPVSPVALPPVTFEPTSLPNRVQTAHNTTNNRNRIGNIITETGAKIQVTYSLPDCAGTTPAEPHANPKRCYPLIGPDPSNPDGPEITEWWHKYVVTQVSESDLRVVVDGTDHTAPVKNTYYKYLGDPAWHYADDDGLVKPKRKTWNQFRGYHGVETRIGDAPRQTLTRTTYLRGMHGDRETPTGGTRNVTVAASVGTETVYDEDQFAGMIREQVVYNGVDTKPVSKTINVPWRSPETASRTINGDNVTARFTNTATTYTAVALGVDGQAGWRTTRTHSRFHDTYGTLESHQDDGDTTKAGDEKCTTNSYNRNTGRNLIAALKQTTTTALPCGTAATSDDDIISDTRNYHDGATSVDTPPTNGAVTKVENLKDWKTSTGTVWQTTAETTYDSFGRILTDTDARGNTTTTAYTPASGGPVTKITTSTPDPNGGTAWTSSTDTRPYWGSAIKNTDPNSGINEMVYDPLGRLAKVWKNGWARTGREDTPSAAFGYSYAPARDAYPYTLTRTLHAGGGYQISYQILDALLRPRQTQTSTIGGDRVVSDTLHDSAGRADTTYAQHGEPGAPSGILWWEPEYSQLAVTKTVHDDASRPVAQILLGPDEHTNLVEKWRTTTTYTGDTVRVTPPDGATPTTTVTDAQGRTVELRQHTTDQGTDGPYQATRYTYNRKGLLDTVADPDGNEWTSTYDVKGRQVRANDPDKGVTVSTYNDHDDLTEVRAATGKAVGYTYDKLGRKTGLYDNTDPAAPKQAARWKYDKVDIIYGGATVRGQVTEATRYEPAGSTNAYRQLFTNFTKRYQPGGLTYIIPATEPGLNTSWQLGYSYSEFDGSPTSVKYPSAGGLTTETVTTRYDQTTGLPTGLDTTALDAGTYVATQEYTAYGEPTITTNKTDGGLYVKEVNTYDPTTRRLTRTTIRPETATGPISDRNYTHDPAGNITSITDTPEVGATDNQCFRHDALQRLTSAWTPKTGVDCKTDPSVANLGGPAPYWLDWTFDKAGNRLSEVSRTSTGDTTRTYTVPTGGKNVVRPHAVTSMTSQASGQAAVVTNYGYDAAGNTTCRPASTAANSCAPGTNSQHLTWDFEGRLASISGDGTTSGSNTYDASGNRLLRRDATGTTLYLPGQEIRREGSTTTATRYYTFAGKLVASRTTGGLTWTYTDQQGSQHTTIHPVTQTVTTRRQTPYGTARGQTPTWPNQKGFVGGDTDPSGLTHLGAREYDPGLGRFVSVDPVQDLMDPQQWNAYSYANNTPITRSDPSGLKSDCSNGNGDSCDNNYPPANEGSSGGSQGSQGGNGSGSAENENNNPWTLRHNAARDLAAYWIRTRTGLIVLTEYPIPGASRKKNGKTGYADIVAFDPVTKTWYVWEVKHVGGKNGEAGAEADGPPDLKWYMDKMKEAFPDWKVEAGRALPRELMRPDPVERGKTLVVDSSTNRQRPEGPPEEGYDGVVIYWTRNPRPSDDDIKAADAADAKPPVEATKLHDKGMLQRGWDWWVEQNNPTKIPLPIPVPGVRRPVILP</sequence>
<dbReference type="InterPro" id="IPR050708">
    <property type="entry name" value="T6SS_VgrG/RHS"/>
</dbReference>
<dbReference type="EMBL" id="JADPUN010000051">
    <property type="protein sequence ID" value="MBF9127995.1"/>
    <property type="molecule type" value="Genomic_DNA"/>
</dbReference>
<evidence type="ECO:0000256" key="1">
    <source>
        <dbReference type="SAM" id="MobiDB-lite"/>
    </source>
</evidence>
<dbReference type="InterPro" id="IPR022385">
    <property type="entry name" value="Rhs_assc_core"/>
</dbReference>
<accession>A0ABS0GPA6</accession>
<feature type="region of interest" description="Disordered" evidence="1">
    <location>
        <begin position="2038"/>
        <end position="2057"/>
    </location>
</feature>
<dbReference type="PANTHER" id="PTHR32305">
    <property type="match status" value="1"/>
</dbReference>
<evidence type="ECO:0000313" key="4">
    <source>
        <dbReference type="Proteomes" id="UP000638560"/>
    </source>
</evidence>
<feature type="region of interest" description="Disordered" evidence="1">
    <location>
        <begin position="1864"/>
        <end position="1919"/>
    </location>
</feature>
<dbReference type="NCBIfam" id="TIGR03696">
    <property type="entry name" value="Rhs_assc_core"/>
    <property type="match status" value="1"/>
</dbReference>
<protein>
    <submittedName>
        <fullName evidence="3">RHS repeat-associated core domain-containing protein</fullName>
    </submittedName>
</protein>
<evidence type="ECO:0000313" key="3">
    <source>
        <dbReference type="EMBL" id="MBF9127995.1"/>
    </source>
</evidence>
<reference evidence="3 4" key="1">
    <citation type="submission" date="2020-11" db="EMBL/GenBank/DDBJ databases">
        <title>A novel isolate from a Black sea contaminated sediment with potential to produce alkanes: Plantactinospora alkalitolerans sp. nov.</title>
        <authorList>
            <person name="Carro L."/>
            <person name="Veyisoglu A."/>
            <person name="Guven K."/>
            <person name="Schumann P."/>
            <person name="Klenk H.-P."/>
            <person name="Sahin N."/>
        </authorList>
    </citation>
    <scope>NUCLEOTIDE SEQUENCE [LARGE SCALE GENOMIC DNA]</scope>
    <source>
        <strain evidence="3 4">S1510</strain>
    </source>
</reference>
<comment type="caution">
    <text evidence="3">The sequence shown here is derived from an EMBL/GenBank/DDBJ whole genome shotgun (WGS) entry which is preliminary data.</text>
</comment>
<feature type="chain" id="PRO_5046226814" evidence="2">
    <location>
        <begin position="32"/>
        <end position="2129"/>
    </location>
</feature>
<dbReference type="Gene3D" id="2.180.10.10">
    <property type="entry name" value="RHS repeat-associated core"/>
    <property type="match status" value="1"/>
</dbReference>
<feature type="compositionally biased region" description="Gly residues" evidence="1">
    <location>
        <begin position="1895"/>
        <end position="1908"/>
    </location>
</feature>
<dbReference type="RefSeq" id="WP_196199661.1">
    <property type="nucleotide sequence ID" value="NZ_JADPUN010000051.1"/>
</dbReference>
<feature type="compositionally biased region" description="Polar residues" evidence="1">
    <location>
        <begin position="1875"/>
        <end position="1886"/>
    </location>
</feature>
<gene>
    <name evidence="3" type="ORF">I0C86_03150</name>
</gene>
<dbReference type="PANTHER" id="PTHR32305:SF17">
    <property type="entry name" value="TRNA NUCLEASE WAPA"/>
    <property type="match status" value="1"/>
</dbReference>
<keyword evidence="4" id="KW-1185">Reference proteome</keyword>
<name>A0ABS0GPA6_9ACTN</name>